<dbReference type="RefSeq" id="WP_014264246.1">
    <property type="nucleotide sequence ID" value="NC_016631.1"/>
</dbReference>
<keyword evidence="4" id="KW-0378">Hydrolase</keyword>
<dbReference type="PROSITE" id="PS00138">
    <property type="entry name" value="SUBTILASE_SER"/>
    <property type="match status" value="1"/>
</dbReference>
<accession>G8NV75</accession>
<keyword evidence="5" id="KW-0720">Serine protease</keyword>
<dbReference type="PROSITE" id="PS51695">
    <property type="entry name" value="SEDOLISIN"/>
    <property type="match status" value="1"/>
</dbReference>
<dbReference type="Proteomes" id="UP000007113">
    <property type="component" value="Chromosome"/>
</dbReference>
<dbReference type="InterPro" id="IPR050819">
    <property type="entry name" value="Tripeptidyl-peptidase_I"/>
</dbReference>
<dbReference type="CDD" id="cd04056">
    <property type="entry name" value="Peptidases_S53"/>
    <property type="match status" value="1"/>
</dbReference>
<dbReference type="Gene3D" id="3.40.50.200">
    <property type="entry name" value="Peptidase S8/S53 domain"/>
    <property type="match status" value="1"/>
</dbReference>
<evidence type="ECO:0000256" key="6">
    <source>
        <dbReference type="ARBA" id="ARBA00022837"/>
    </source>
</evidence>
<reference evidence="9 10" key="1">
    <citation type="submission" date="2011-11" db="EMBL/GenBank/DDBJ databases">
        <title>Complete sequence of Granulicella mallensis MP5ACTX8.</title>
        <authorList>
            <consortium name="US DOE Joint Genome Institute"/>
            <person name="Lucas S."/>
            <person name="Copeland A."/>
            <person name="Lapidus A."/>
            <person name="Cheng J.-F."/>
            <person name="Goodwin L."/>
            <person name="Pitluck S."/>
            <person name="Peters L."/>
            <person name="Lu M."/>
            <person name="Detter J.C."/>
            <person name="Han C."/>
            <person name="Tapia R."/>
            <person name="Land M."/>
            <person name="Hauser L."/>
            <person name="Kyrpides N."/>
            <person name="Ivanova N."/>
            <person name="Mikhailova N."/>
            <person name="Pagani I."/>
            <person name="Rawat S."/>
            <person name="Mannisto M."/>
            <person name="Haggblom M."/>
            <person name="Woyke T."/>
        </authorList>
    </citation>
    <scope>NUCLEOTIDE SEQUENCE [LARGE SCALE GENOMIC DNA]</scope>
    <source>
        <strain evidence="10">ATCC BAA-1857 / DSM 23137 / MP5ACTX8</strain>
    </source>
</reference>
<evidence type="ECO:0000256" key="4">
    <source>
        <dbReference type="ARBA" id="ARBA00022801"/>
    </source>
</evidence>
<evidence type="ECO:0000256" key="3">
    <source>
        <dbReference type="ARBA" id="ARBA00022723"/>
    </source>
</evidence>
<evidence type="ECO:0000259" key="8">
    <source>
        <dbReference type="PROSITE" id="PS51695"/>
    </source>
</evidence>
<dbReference type="eggNOG" id="COG4934">
    <property type="taxonomic scope" value="Bacteria"/>
</dbReference>
<dbReference type="HOGENOM" id="CLU_313482_0_0_0"/>
<dbReference type="GO" id="GO:0004252">
    <property type="term" value="F:serine-type endopeptidase activity"/>
    <property type="evidence" value="ECO:0007669"/>
    <property type="project" value="InterPro"/>
</dbReference>
<dbReference type="OrthoDB" id="9002785at2"/>
<dbReference type="EMBL" id="CP003130">
    <property type="protein sequence ID" value="AEU35364.1"/>
    <property type="molecule type" value="Genomic_DNA"/>
</dbReference>
<dbReference type="AlphaFoldDB" id="G8NV75"/>
<dbReference type="Pfam" id="PF09286">
    <property type="entry name" value="Pro-kuma_activ"/>
    <property type="match status" value="1"/>
</dbReference>
<dbReference type="InterPro" id="IPR023828">
    <property type="entry name" value="Peptidase_S8_Ser-AS"/>
</dbReference>
<dbReference type="GO" id="GO:0008240">
    <property type="term" value="F:tripeptidyl-peptidase activity"/>
    <property type="evidence" value="ECO:0007669"/>
    <property type="project" value="TreeGrafter"/>
</dbReference>
<name>G8NV75_GRAMM</name>
<keyword evidence="2" id="KW-0645">Protease</keyword>
<dbReference type="InterPro" id="IPR036852">
    <property type="entry name" value="Peptidase_S8/S53_dom_sf"/>
</dbReference>
<keyword evidence="6" id="KW-0106">Calcium</keyword>
<evidence type="ECO:0000256" key="7">
    <source>
        <dbReference type="ARBA" id="ARBA00023145"/>
    </source>
</evidence>
<evidence type="ECO:0000256" key="2">
    <source>
        <dbReference type="ARBA" id="ARBA00022670"/>
    </source>
</evidence>
<dbReference type="InterPro" id="IPR015366">
    <property type="entry name" value="S53_propep"/>
</dbReference>
<dbReference type="SMART" id="SM00944">
    <property type="entry name" value="Pro-kuma_activ"/>
    <property type="match status" value="1"/>
</dbReference>
<evidence type="ECO:0000313" key="9">
    <source>
        <dbReference type="EMBL" id="AEU35364.1"/>
    </source>
</evidence>
<evidence type="ECO:0000256" key="1">
    <source>
        <dbReference type="ARBA" id="ARBA00001913"/>
    </source>
</evidence>
<proteinExistence type="predicted"/>
<dbReference type="PANTHER" id="PTHR14218">
    <property type="entry name" value="PROTEASE S8 TRIPEPTIDYL PEPTIDASE I CLN2"/>
    <property type="match status" value="1"/>
</dbReference>
<keyword evidence="3" id="KW-0479">Metal-binding</keyword>
<protein>
    <submittedName>
        <fullName evidence="9">Peptidase S53 propeptide</fullName>
    </submittedName>
</protein>
<feature type="domain" description="Peptidase S53" evidence="8">
    <location>
        <begin position="246"/>
        <end position="676"/>
    </location>
</feature>
<dbReference type="GO" id="GO:0046872">
    <property type="term" value="F:metal ion binding"/>
    <property type="evidence" value="ECO:0007669"/>
    <property type="project" value="UniProtKB-KW"/>
</dbReference>
<dbReference type="STRING" id="682795.AciX8_1017"/>
<dbReference type="SUPFAM" id="SSF54897">
    <property type="entry name" value="Protease propeptides/inhibitors"/>
    <property type="match status" value="1"/>
</dbReference>
<dbReference type="PANTHER" id="PTHR14218:SF15">
    <property type="entry name" value="TRIPEPTIDYL-PEPTIDASE 1"/>
    <property type="match status" value="1"/>
</dbReference>
<dbReference type="GO" id="GO:0006508">
    <property type="term" value="P:proteolysis"/>
    <property type="evidence" value="ECO:0007669"/>
    <property type="project" value="UniProtKB-KW"/>
</dbReference>
<dbReference type="InterPro" id="IPR030400">
    <property type="entry name" value="Sedolisin_dom"/>
</dbReference>
<comment type="cofactor">
    <cofactor evidence="1">
        <name>Ca(2+)</name>
        <dbReference type="ChEBI" id="CHEBI:29108"/>
    </cofactor>
</comment>
<dbReference type="SUPFAM" id="SSF52743">
    <property type="entry name" value="Subtilisin-like"/>
    <property type="match status" value="1"/>
</dbReference>
<keyword evidence="7" id="KW-0865">Zymogen</keyword>
<dbReference type="CDD" id="cd11377">
    <property type="entry name" value="Pro-peptidase_S53"/>
    <property type="match status" value="1"/>
</dbReference>
<organism evidence="9 10">
    <name type="scientific">Granulicella mallensis (strain ATCC BAA-1857 / DSM 23137 / MP5ACTX8)</name>
    <dbReference type="NCBI Taxonomy" id="682795"/>
    <lineage>
        <taxon>Bacteria</taxon>
        <taxon>Pseudomonadati</taxon>
        <taxon>Acidobacteriota</taxon>
        <taxon>Terriglobia</taxon>
        <taxon>Terriglobales</taxon>
        <taxon>Acidobacteriaceae</taxon>
        <taxon>Granulicella</taxon>
    </lineage>
</organism>
<gene>
    <name evidence="9" type="ordered locus">AciX8_1017</name>
</gene>
<dbReference type="KEGG" id="gma:AciX8_1017"/>
<sequence>MRPSLRSLASVFSAFVLLAALLCLPLEAPLEAQTAANSAAAALQPMAQANRVSAQASLSQQTKLTGHIPAWATAARQTATPVDLSAPMNISLVLRRDPSVEAAFEKLLADQQNPASPHYHQWLTPQQIGTLYGPTQSDLDAITSWATGQGLKLVSVQPNRVIVALTGSTAAVASVFRTSFANFDLGSETRFSAISEPSIPVAFSAVIQSVHGLTQARYVPQSKASVGQLPAAGLKPQVGVGNGINLILPDDFATIYNINSVYSGGDKGATIGSAAQHVAVIGRSRVVTADIANFETLAGLSTSLQPNVVLAGADPGTSNMGDAQEATLDVDRVIGTAPGAVVDLVIAKDTQNEDGVDIATAYNINTLKDPVMTISFGSCEASNGQTETNLLNTEFQAAAGEGISTFIAAGDAGAAGCDTPFMAAPATQTASINALCASSYVTCVGGTEFNDASNPSTYWSSSNSSTGNESALMYIPEGAWNEPDATNSSGVPTGGFEVGAGGGGESLYIAKPSWQTGSGVPSGAFRYVPDVAFSASAHDGYLGCFAAGQGSCVTTGTGQNQSTPILIFSGTSASTPGMAGIAALLNTKLGSAQGNISPLLYSIATSTPSAFNDVTVATSGVTNCTTATPSMCNNSTPGPTTLTGGLAGFEVGTGYDEATGLGSLNVANFLAVASGSPISTSGSASFTLTPSPATLTLAPGATTGNTDTITLTSTNGFVGSVGLVCAITFTGTATVSLPPTCNLSAASVSLTANGTSTVTATIATVAASTAGSCSTASLPSKGPVGMMLAGLLLLVLPVRKRKAIRALTMVFLLTGGLVVMSGCSSKSSSSTSNTCPTPLSPGTTAGPYTVKITGTSGSISVPMTFSLTIS</sequence>
<evidence type="ECO:0000256" key="5">
    <source>
        <dbReference type="ARBA" id="ARBA00022825"/>
    </source>
</evidence>
<keyword evidence="10" id="KW-1185">Reference proteome</keyword>
<evidence type="ECO:0000313" key="10">
    <source>
        <dbReference type="Proteomes" id="UP000007113"/>
    </source>
</evidence>